<reference evidence="4 5" key="1">
    <citation type="submission" date="2015-09" db="EMBL/GenBank/DDBJ databases">
        <authorList>
            <consortium name="Pathogen Informatics"/>
        </authorList>
    </citation>
    <scope>NUCLEOTIDE SEQUENCE [LARGE SCALE GENOMIC DNA]</scope>
    <source>
        <strain evidence="3 5">2789STDY5834908</strain>
        <strain evidence="2 4">2789STDY5834959</strain>
    </source>
</reference>
<dbReference type="AlphaFoldDB" id="A0A174RL07"/>
<accession>A0A174RL07</accession>
<dbReference type="RefSeq" id="WP_055073437.1">
    <property type="nucleotide sequence ID" value="NZ_BAABYN010000001.1"/>
</dbReference>
<protein>
    <submittedName>
        <fullName evidence="3">Uncharacterized protein</fullName>
    </submittedName>
</protein>
<dbReference type="Proteomes" id="UP000095564">
    <property type="component" value="Unassembled WGS sequence"/>
</dbReference>
<organism evidence="3 5">
    <name type="scientific">Anaerostipes hadrus</name>
    <dbReference type="NCBI Taxonomy" id="649756"/>
    <lineage>
        <taxon>Bacteria</taxon>
        <taxon>Bacillati</taxon>
        <taxon>Bacillota</taxon>
        <taxon>Clostridia</taxon>
        <taxon>Lachnospirales</taxon>
        <taxon>Lachnospiraceae</taxon>
        <taxon>Anaerostipes</taxon>
    </lineage>
</organism>
<keyword evidence="1" id="KW-0472">Membrane</keyword>
<gene>
    <name evidence="3" type="ORF">ERS852520_02312</name>
    <name evidence="2" type="ORF">ERS852571_02981</name>
</gene>
<dbReference type="EMBL" id="CYXY01000027">
    <property type="protein sequence ID" value="CUN17422.1"/>
    <property type="molecule type" value="Genomic_DNA"/>
</dbReference>
<proteinExistence type="predicted"/>
<sequence>MEALTIDEIISAKKRFLNIDKDLNLIHSVNEIKETYYLIHCIAIITFLLLKQQVLAESAAIMLLVVIYFLHRWEFHLSRMIIHNVLFFSHLCEKKYAYELLDKLNLCDQDYGKIRHVMSEFYKKEGM</sequence>
<keyword evidence="1" id="KW-1133">Transmembrane helix</keyword>
<dbReference type="Proteomes" id="UP000095553">
    <property type="component" value="Unassembled WGS sequence"/>
</dbReference>
<feature type="transmembrane region" description="Helical" evidence="1">
    <location>
        <begin position="37"/>
        <end position="70"/>
    </location>
</feature>
<evidence type="ECO:0000313" key="5">
    <source>
        <dbReference type="Proteomes" id="UP000095564"/>
    </source>
</evidence>
<evidence type="ECO:0000256" key="1">
    <source>
        <dbReference type="SAM" id="Phobius"/>
    </source>
</evidence>
<evidence type="ECO:0000313" key="2">
    <source>
        <dbReference type="EMBL" id="CUN17422.1"/>
    </source>
</evidence>
<evidence type="ECO:0000313" key="3">
    <source>
        <dbReference type="EMBL" id="CUP83139.1"/>
    </source>
</evidence>
<dbReference type="EMBL" id="CZAU01000023">
    <property type="protein sequence ID" value="CUP83139.1"/>
    <property type="molecule type" value="Genomic_DNA"/>
</dbReference>
<evidence type="ECO:0000313" key="4">
    <source>
        <dbReference type="Proteomes" id="UP000095553"/>
    </source>
</evidence>
<keyword evidence="1" id="KW-0812">Transmembrane</keyword>
<name>A0A174RL07_ANAHA</name>